<dbReference type="Proteomes" id="UP000032180">
    <property type="component" value="Chromosome 2"/>
</dbReference>
<keyword evidence="3" id="KW-1185">Reference proteome</keyword>
<accession>A0A0D9VC60</accession>
<reference evidence="2 3" key="1">
    <citation type="submission" date="2012-08" db="EMBL/GenBank/DDBJ databases">
        <title>Oryza genome evolution.</title>
        <authorList>
            <person name="Wing R.A."/>
        </authorList>
    </citation>
    <scope>NUCLEOTIDE SEQUENCE</scope>
</reference>
<reference evidence="2" key="3">
    <citation type="submission" date="2015-04" db="UniProtKB">
        <authorList>
            <consortium name="EnsemblPlants"/>
        </authorList>
    </citation>
    <scope>IDENTIFICATION</scope>
</reference>
<feature type="region of interest" description="Disordered" evidence="1">
    <location>
        <begin position="18"/>
        <end position="39"/>
    </location>
</feature>
<dbReference type="EnsemblPlants" id="LPERR02G03210.1">
    <property type="protein sequence ID" value="LPERR02G03210.1"/>
    <property type="gene ID" value="LPERR02G03210"/>
</dbReference>
<dbReference type="Gramene" id="LPERR02G03210.1">
    <property type="protein sequence ID" value="LPERR02G03210.1"/>
    <property type="gene ID" value="LPERR02G03210"/>
</dbReference>
<protein>
    <submittedName>
        <fullName evidence="2">Uncharacterized protein</fullName>
    </submittedName>
</protein>
<name>A0A0D9VC60_9ORYZ</name>
<sequence>MVVAQAAKFPVRWPRASLPKLRPGPGSGQEEVRPKKKILTRANSCEANPLLPMEGETGAEDATARNRGIPVAGAGKRGCGGGFAARDAVVLLRSGGARNHRRAAAATRALTIAASPASGMIGAERLPWMRFCNLHLGII</sequence>
<reference evidence="3" key="2">
    <citation type="submission" date="2013-12" db="EMBL/GenBank/DDBJ databases">
        <authorList>
            <person name="Yu Y."/>
            <person name="Lee S."/>
            <person name="de Baynast K."/>
            <person name="Wissotski M."/>
            <person name="Liu L."/>
            <person name="Talag J."/>
            <person name="Goicoechea J."/>
            <person name="Angelova A."/>
            <person name="Jetty R."/>
            <person name="Kudrna D."/>
            <person name="Golser W."/>
            <person name="Rivera L."/>
            <person name="Zhang J."/>
            <person name="Wing R."/>
        </authorList>
    </citation>
    <scope>NUCLEOTIDE SEQUENCE</scope>
</reference>
<evidence type="ECO:0000313" key="3">
    <source>
        <dbReference type="Proteomes" id="UP000032180"/>
    </source>
</evidence>
<evidence type="ECO:0000313" key="2">
    <source>
        <dbReference type="EnsemblPlants" id="LPERR02G03210.1"/>
    </source>
</evidence>
<dbReference type="HOGENOM" id="CLU_1847995_0_0_1"/>
<organism evidence="2 3">
    <name type="scientific">Leersia perrieri</name>
    <dbReference type="NCBI Taxonomy" id="77586"/>
    <lineage>
        <taxon>Eukaryota</taxon>
        <taxon>Viridiplantae</taxon>
        <taxon>Streptophyta</taxon>
        <taxon>Embryophyta</taxon>
        <taxon>Tracheophyta</taxon>
        <taxon>Spermatophyta</taxon>
        <taxon>Magnoliopsida</taxon>
        <taxon>Liliopsida</taxon>
        <taxon>Poales</taxon>
        <taxon>Poaceae</taxon>
        <taxon>BOP clade</taxon>
        <taxon>Oryzoideae</taxon>
        <taxon>Oryzeae</taxon>
        <taxon>Oryzinae</taxon>
        <taxon>Leersia</taxon>
    </lineage>
</organism>
<evidence type="ECO:0000256" key="1">
    <source>
        <dbReference type="SAM" id="MobiDB-lite"/>
    </source>
</evidence>
<proteinExistence type="predicted"/>
<dbReference type="AlphaFoldDB" id="A0A0D9VC60"/>